<dbReference type="InterPro" id="IPR021109">
    <property type="entry name" value="Peptidase_aspartic_dom_sf"/>
</dbReference>
<dbReference type="RefSeq" id="WP_078483128.1">
    <property type="nucleotide sequence ID" value="NZ_MPRL01000015.1"/>
</dbReference>
<keyword evidence="1" id="KW-0812">Transmembrane</keyword>
<dbReference type="SUPFAM" id="SSF50630">
    <property type="entry name" value="Acid proteases"/>
    <property type="match status" value="1"/>
</dbReference>
<dbReference type="GO" id="GO:0006508">
    <property type="term" value="P:proteolysis"/>
    <property type="evidence" value="ECO:0007669"/>
    <property type="project" value="InterPro"/>
</dbReference>
<dbReference type="PROSITE" id="PS00141">
    <property type="entry name" value="ASP_PROTEASE"/>
    <property type="match status" value="1"/>
</dbReference>
<accession>A0A1T2L7J4</accession>
<dbReference type="AlphaFoldDB" id="A0A1T2L7J4"/>
<dbReference type="InterPro" id="IPR034122">
    <property type="entry name" value="Retropepsin-like_bacterial"/>
</dbReference>
<dbReference type="Pfam" id="PF13975">
    <property type="entry name" value="gag-asp_proteas"/>
    <property type="match status" value="1"/>
</dbReference>
<reference evidence="2 3" key="1">
    <citation type="submission" date="2016-11" db="EMBL/GenBank/DDBJ databases">
        <title>Mixed transmission modes and dynamic genome evolution in an obligate animal-bacterial symbiosis.</title>
        <authorList>
            <person name="Russell S.L."/>
            <person name="Corbett-Detig R.B."/>
            <person name="Cavanaugh C.M."/>
        </authorList>
    </citation>
    <scope>NUCLEOTIDE SEQUENCE [LARGE SCALE GENOMIC DNA]</scope>
    <source>
        <strain evidence="2">Sveles-Q1</strain>
    </source>
</reference>
<dbReference type="GO" id="GO:0004190">
    <property type="term" value="F:aspartic-type endopeptidase activity"/>
    <property type="evidence" value="ECO:0007669"/>
    <property type="project" value="InterPro"/>
</dbReference>
<dbReference type="InterPro" id="IPR011969">
    <property type="entry name" value="Clan_AA_Asp_peptidase_C"/>
</dbReference>
<dbReference type="OrthoDB" id="185963at2"/>
<organism evidence="2 3">
    <name type="scientific">Solemya pervernicosa gill symbiont</name>
    <dbReference type="NCBI Taxonomy" id="642797"/>
    <lineage>
        <taxon>Bacteria</taxon>
        <taxon>Pseudomonadati</taxon>
        <taxon>Pseudomonadota</taxon>
        <taxon>Gammaproteobacteria</taxon>
        <taxon>sulfur-oxidizing symbionts</taxon>
    </lineage>
</organism>
<protein>
    <recommendedName>
        <fullName evidence="4">Aspartyl protease</fullName>
    </recommendedName>
</protein>
<proteinExistence type="predicted"/>
<dbReference type="CDD" id="cd05483">
    <property type="entry name" value="retropepsin_like_bacteria"/>
    <property type="match status" value="1"/>
</dbReference>
<dbReference type="InterPro" id="IPR001969">
    <property type="entry name" value="Aspartic_peptidase_AS"/>
</dbReference>
<evidence type="ECO:0008006" key="4">
    <source>
        <dbReference type="Google" id="ProtNLM"/>
    </source>
</evidence>
<keyword evidence="1" id="KW-1133">Transmembrane helix</keyword>
<name>A0A1T2L7J4_9GAMM</name>
<gene>
    <name evidence="2" type="ORF">BOW53_05735</name>
</gene>
<dbReference type="Proteomes" id="UP000191110">
    <property type="component" value="Unassembled WGS sequence"/>
</dbReference>
<dbReference type="NCBIfam" id="TIGR02281">
    <property type="entry name" value="clan_AA_DTGA"/>
    <property type="match status" value="1"/>
</dbReference>
<keyword evidence="3" id="KW-1185">Reference proteome</keyword>
<comment type="caution">
    <text evidence="2">The sequence shown here is derived from an EMBL/GenBank/DDBJ whole genome shotgun (WGS) entry which is preliminary data.</text>
</comment>
<dbReference type="Gene3D" id="2.40.70.10">
    <property type="entry name" value="Acid Proteases"/>
    <property type="match status" value="1"/>
</dbReference>
<evidence type="ECO:0000256" key="1">
    <source>
        <dbReference type="SAM" id="Phobius"/>
    </source>
</evidence>
<sequence length="177" mass="19962">MKRSHITEAATPRWLVYSVWLILLGLLTYVFNGWLEQGDNPNQSVEVMEYRDGVREAKLQRNRHGHYVVNGEINDHPVTFMLDTGASDISIPAEVASAIGLRRGAERRYHTANGTITAYTTRLESVSIGAIRLDGLRASINPHMKGEGILLGMNFLKQIEFSQRGNQLTLRQYPEPQ</sequence>
<keyword evidence="1" id="KW-0472">Membrane</keyword>
<evidence type="ECO:0000313" key="2">
    <source>
        <dbReference type="EMBL" id="OOZ41022.1"/>
    </source>
</evidence>
<dbReference type="EMBL" id="MPRL01000015">
    <property type="protein sequence ID" value="OOZ41022.1"/>
    <property type="molecule type" value="Genomic_DNA"/>
</dbReference>
<feature type="transmembrane region" description="Helical" evidence="1">
    <location>
        <begin position="14"/>
        <end position="35"/>
    </location>
</feature>
<evidence type="ECO:0000313" key="3">
    <source>
        <dbReference type="Proteomes" id="UP000191110"/>
    </source>
</evidence>